<evidence type="ECO:0000256" key="4">
    <source>
        <dbReference type="ARBA" id="ARBA00023242"/>
    </source>
</evidence>
<dbReference type="GeneID" id="89972433"/>
<dbReference type="PANTHER" id="PTHR17972">
    <property type="entry name" value="NUCLEOLAR RNA-ASSOCIATED PROTEIN"/>
    <property type="match status" value="1"/>
</dbReference>
<dbReference type="InterPro" id="IPR035370">
    <property type="entry name" value="Nrap_D5"/>
</dbReference>
<dbReference type="AlphaFoldDB" id="A0AAV9N749"/>
<dbReference type="InterPro" id="IPR005554">
    <property type="entry name" value="NOL6/Upt22"/>
</dbReference>
<keyword evidence="14" id="KW-1185">Reference proteome</keyword>
<dbReference type="Pfam" id="PF17404">
    <property type="entry name" value="Nrap_D3"/>
    <property type="match status" value="1"/>
</dbReference>
<evidence type="ECO:0000259" key="8">
    <source>
        <dbReference type="Pfam" id="PF17403"/>
    </source>
</evidence>
<dbReference type="RefSeq" id="XP_064704371.1">
    <property type="nucleotide sequence ID" value="XM_064847832.1"/>
</dbReference>
<dbReference type="Pfam" id="PF17407">
    <property type="entry name" value="Nrap_D6"/>
    <property type="match status" value="1"/>
</dbReference>
<evidence type="ECO:0000256" key="6">
    <source>
        <dbReference type="SAM" id="MobiDB-lite"/>
    </source>
</evidence>
<evidence type="ECO:0000313" key="13">
    <source>
        <dbReference type="EMBL" id="KAK5049326.1"/>
    </source>
</evidence>
<dbReference type="InterPro" id="IPR035368">
    <property type="entry name" value="Nrap_D3"/>
</dbReference>
<keyword evidence="5" id="KW-0698">rRNA processing</keyword>
<dbReference type="InterPro" id="IPR035371">
    <property type="entry name" value="Nrap_D6"/>
</dbReference>
<dbReference type="GO" id="GO:0034456">
    <property type="term" value="C:UTP-C complex"/>
    <property type="evidence" value="ECO:0007669"/>
    <property type="project" value="TreeGrafter"/>
</dbReference>
<evidence type="ECO:0000259" key="11">
    <source>
        <dbReference type="Pfam" id="PF17406"/>
    </source>
</evidence>
<proteinExistence type="inferred from homology"/>
<evidence type="ECO:0000256" key="2">
    <source>
        <dbReference type="ARBA" id="ARBA00006674"/>
    </source>
</evidence>
<dbReference type="Pfam" id="PF03813">
    <property type="entry name" value="Nrap"/>
    <property type="match status" value="1"/>
</dbReference>
<evidence type="ECO:0000256" key="1">
    <source>
        <dbReference type="ARBA" id="ARBA00004604"/>
    </source>
</evidence>
<dbReference type="PANTHER" id="PTHR17972:SF0">
    <property type="entry name" value="NUCLEOLAR PROTEIN 6"/>
    <property type="match status" value="1"/>
</dbReference>
<evidence type="ECO:0000256" key="5">
    <source>
        <dbReference type="RuleBase" id="RU364032"/>
    </source>
</evidence>
<evidence type="ECO:0000259" key="7">
    <source>
        <dbReference type="Pfam" id="PF03813"/>
    </source>
</evidence>
<dbReference type="Pfam" id="PF17405">
    <property type="entry name" value="Nrap_D4"/>
    <property type="match status" value="1"/>
</dbReference>
<reference evidence="13 14" key="1">
    <citation type="submission" date="2023-08" db="EMBL/GenBank/DDBJ databases">
        <title>Black Yeasts Isolated from many extreme environments.</title>
        <authorList>
            <person name="Coleine C."/>
            <person name="Stajich J.E."/>
            <person name="Selbmann L."/>
        </authorList>
    </citation>
    <scope>NUCLEOTIDE SEQUENCE [LARGE SCALE GENOMIC DNA]</scope>
    <source>
        <strain evidence="13 14">CCFEE 5792</strain>
    </source>
</reference>
<feature type="domain" description="Nrap protein" evidence="11">
    <location>
        <begin position="816"/>
        <end position="976"/>
    </location>
</feature>
<dbReference type="GO" id="GO:0032545">
    <property type="term" value="C:CURI complex"/>
    <property type="evidence" value="ECO:0007669"/>
    <property type="project" value="TreeGrafter"/>
</dbReference>
<protein>
    <recommendedName>
        <fullName evidence="5">U3 small nucleolar RNA-associated protein 22</fullName>
    </recommendedName>
</protein>
<feature type="domain" description="Nrap protein" evidence="12">
    <location>
        <begin position="980"/>
        <end position="1123"/>
    </location>
</feature>
<comment type="similarity">
    <text evidence="2 5">Belongs to the NRAP family.</text>
</comment>
<dbReference type="InterPro" id="IPR035082">
    <property type="entry name" value="Nrap_D1"/>
</dbReference>
<dbReference type="InterPro" id="IPR035369">
    <property type="entry name" value="Nrap_D4"/>
</dbReference>
<dbReference type="GO" id="GO:0006364">
    <property type="term" value="P:rRNA processing"/>
    <property type="evidence" value="ECO:0007669"/>
    <property type="project" value="UniProtKB-KW"/>
</dbReference>
<keyword evidence="4 5" id="KW-0539">Nucleus</keyword>
<accession>A0AAV9N749</accession>
<evidence type="ECO:0000259" key="12">
    <source>
        <dbReference type="Pfam" id="PF17407"/>
    </source>
</evidence>
<feature type="domain" description="Nrap protein" evidence="8">
    <location>
        <begin position="312"/>
        <end position="451"/>
    </location>
</feature>
<dbReference type="Pfam" id="PF17403">
    <property type="entry name" value="Nrap_D2"/>
    <property type="match status" value="1"/>
</dbReference>
<evidence type="ECO:0000259" key="9">
    <source>
        <dbReference type="Pfam" id="PF17404"/>
    </source>
</evidence>
<comment type="caution">
    <text evidence="13">The sequence shown here is derived from an EMBL/GenBank/DDBJ whole genome shotgun (WGS) entry which is preliminary data.</text>
</comment>
<organism evidence="13 14">
    <name type="scientific">Exophiala bonariae</name>
    <dbReference type="NCBI Taxonomy" id="1690606"/>
    <lineage>
        <taxon>Eukaryota</taxon>
        <taxon>Fungi</taxon>
        <taxon>Dikarya</taxon>
        <taxon>Ascomycota</taxon>
        <taxon>Pezizomycotina</taxon>
        <taxon>Eurotiomycetes</taxon>
        <taxon>Chaetothyriomycetidae</taxon>
        <taxon>Chaetothyriales</taxon>
        <taxon>Herpotrichiellaceae</taxon>
        <taxon>Exophiala</taxon>
    </lineage>
</organism>
<evidence type="ECO:0000259" key="10">
    <source>
        <dbReference type="Pfam" id="PF17405"/>
    </source>
</evidence>
<dbReference type="EMBL" id="JAVRRD010000019">
    <property type="protein sequence ID" value="KAK5049326.1"/>
    <property type="molecule type" value="Genomic_DNA"/>
</dbReference>
<keyword evidence="5" id="KW-0687">Ribonucleoprotein</keyword>
<feature type="domain" description="Nrap protein" evidence="7">
    <location>
        <begin position="173"/>
        <end position="309"/>
    </location>
</feature>
<dbReference type="Pfam" id="PF17406">
    <property type="entry name" value="Nrap_D5"/>
    <property type="match status" value="1"/>
</dbReference>
<evidence type="ECO:0000313" key="14">
    <source>
        <dbReference type="Proteomes" id="UP001358417"/>
    </source>
</evidence>
<dbReference type="InterPro" id="IPR035367">
    <property type="entry name" value="Nrap_D2"/>
</dbReference>
<dbReference type="Proteomes" id="UP001358417">
    <property type="component" value="Unassembled WGS sequence"/>
</dbReference>
<comment type="subcellular location">
    <subcellularLocation>
        <location evidence="1 5">Nucleus</location>
        <location evidence="1 5">Nucleolus</location>
    </subcellularLocation>
</comment>
<feature type="region of interest" description="Disordered" evidence="6">
    <location>
        <begin position="1"/>
        <end position="68"/>
    </location>
</feature>
<dbReference type="GO" id="GO:0003723">
    <property type="term" value="F:RNA binding"/>
    <property type="evidence" value="ECO:0007669"/>
    <property type="project" value="UniProtKB-KW"/>
</dbReference>
<keyword evidence="5" id="KW-0690">Ribosome biogenesis</keyword>
<dbReference type="GO" id="GO:0006409">
    <property type="term" value="P:tRNA export from nucleus"/>
    <property type="evidence" value="ECO:0007669"/>
    <property type="project" value="TreeGrafter"/>
</dbReference>
<dbReference type="Gene3D" id="3.30.70.3030">
    <property type="match status" value="1"/>
</dbReference>
<keyword evidence="3 5" id="KW-0694">RNA-binding</keyword>
<feature type="domain" description="Nrap protein" evidence="9">
    <location>
        <begin position="459"/>
        <end position="597"/>
    </location>
</feature>
<evidence type="ECO:0000256" key="3">
    <source>
        <dbReference type="ARBA" id="ARBA00022884"/>
    </source>
</evidence>
<feature type="compositionally biased region" description="Polar residues" evidence="6">
    <location>
        <begin position="51"/>
        <end position="68"/>
    </location>
</feature>
<sequence length="1127" mass="125606">MAASNIHSDHRSLKRRKLDHRNEDGHANSFVNGHEHTRTRKQLSESHNKAKTASDQSRKSTSLPTGGINKSSVLALQVHELGTELKPNYEKLRTKWIDVANRLESIVKQMSPKPAMTAADVLKSFRKKGVNIPFSKPSPTKETNYKFEFIPPSQVFLQGAMSNQLSIRDDRTIEVKVILPDATLQEKDYLNNRAFHKGAFYIASIALEIKEKANSEFNLSFSYADDVDLLPILNLTPKQLSISKFKFQVSFGLPSKSIPLDKTLPTKNCLRHLPNYEDAGHQQATPFYNSCLRSVASVMEHTSTLESARSPAFDDACRLGQTWLRQRGFSSSITNGGFGYPEWTQMCAILLRGGGHRGHPLFSKQYSSLQFFKAMLQVLSGRDLRNPWVIGSTAVDIPRSELPVFFDVETGVNILFKMSPWSYESLRHHAQISLTNVNGKVLDTFESVFMSRVAEPLLQFDEIFSMRFPMGKFSTALEQQREVHKLHSILVRGLGDRVSLVDFKLLTEHSWALKQDPSTGEDVFEVRLLTNPETVARLVDRGPSAEEPDEAGEFQKFWGDKAERRRFRDGSITESLVWTSGSPVTSQIVRHLALHHFELLPSSVSVKSGDLEASVLSDDASVGPKDAYRLINNTYQSLASALHGLEGLPLPIRSISPTSAALRSSTASHPLLPSTTEPIDILVQFDSSTRWPDSLPAIQHTKIAFLLKLAELLSASDSKVSTRVGLENTELATNGHFNTSFLDIIYPSPAPDLSPICFRTRIYHDREEHLLQTALSDKSLHGSVRDSLATALAAYKRHFIAAPIHTTAIRNLCTRFPSLSSTIRLLKKWISSHLLLHHLPEEVLEIIAAHIFLCPSPWSAPGSPTTAFLRCLHLLSRWDFSITPLVADLSLSQAMTGEQVNEAKTRFQAWRKLDPSLNTMTWFVGTNIDTTGTVWTQGSRPERVVAGRIRALASAAVEMVKERGSKMEQQDWSGLFVSPLDDFDFRIHLKPSVVKHHGGEAGSRSRRERNGGEFKNLQLGRSLDIDSIGYDPVVLFIEDLKATFRNTALFFHDGHGGDVIAGLWRPAVVGKKEWRVRLGWSSVPVAAAAVEEDDGTDKAQCVFNKDAVLAEVSALGEGLVKQIRTKA</sequence>
<feature type="domain" description="Nrap protein" evidence="10">
    <location>
        <begin position="620"/>
        <end position="814"/>
    </location>
</feature>
<dbReference type="Gene3D" id="1.10.1410.10">
    <property type="match status" value="1"/>
</dbReference>
<dbReference type="GO" id="GO:0032040">
    <property type="term" value="C:small-subunit processome"/>
    <property type="evidence" value="ECO:0007669"/>
    <property type="project" value="TreeGrafter"/>
</dbReference>
<name>A0AAV9N749_9EURO</name>
<gene>
    <name evidence="13" type="ORF">LTR84_004255</name>
</gene>